<comment type="caution">
    <text evidence="1">The sequence shown here is derived from an EMBL/GenBank/DDBJ whole genome shotgun (WGS) entry which is preliminary data.</text>
</comment>
<organism evidence="1 2">
    <name type="scientific">Bondarzewia mesenterica</name>
    <dbReference type="NCBI Taxonomy" id="1095465"/>
    <lineage>
        <taxon>Eukaryota</taxon>
        <taxon>Fungi</taxon>
        <taxon>Dikarya</taxon>
        <taxon>Basidiomycota</taxon>
        <taxon>Agaricomycotina</taxon>
        <taxon>Agaricomycetes</taxon>
        <taxon>Russulales</taxon>
        <taxon>Bondarzewiaceae</taxon>
        <taxon>Bondarzewia</taxon>
    </lineage>
</organism>
<protein>
    <submittedName>
        <fullName evidence="1">Uncharacterized protein</fullName>
    </submittedName>
</protein>
<dbReference type="Proteomes" id="UP000310158">
    <property type="component" value="Unassembled WGS sequence"/>
</dbReference>
<keyword evidence="2" id="KW-1185">Reference proteome</keyword>
<gene>
    <name evidence="1" type="ORF">EW146_g7688</name>
</gene>
<dbReference type="OrthoDB" id="2675723at2759"/>
<evidence type="ECO:0000313" key="2">
    <source>
        <dbReference type="Proteomes" id="UP000310158"/>
    </source>
</evidence>
<evidence type="ECO:0000313" key="1">
    <source>
        <dbReference type="EMBL" id="THH12448.1"/>
    </source>
</evidence>
<sequence>MRAGPVGGFQGDRLHGFRLGLRYKRHTCISHLSRNALAEALTKLIESRHWLENCITAFQREAEKYVRFTDSGAKWEDIPPDVIPDPEPNEDEPIPVEVVEEYAEDIPDIVPAEKMAIALPSILRIMKCRELGLEELAKQELKLQKGQANDALHHMQITISHKSFLFCSSVRQANS</sequence>
<accession>A0A4S4LLV8</accession>
<reference evidence="1 2" key="1">
    <citation type="submission" date="2019-02" db="EMBL/GenBank/DDBJ databases">
        <title>Genome sequencing of the rare red list fungi Bondarzewia mesenterica.</title>
        <authorList>
            <person name="Buettner E."/>
            <person name="Kellner H."/>
        </authorList>
    </citation>
    <scope>NUCLEOTIDE SEQUENCE [LARGE SCALE GENOMIC DNA]</scope>
    <source>
        <strain evidence="1 2">DSM 108281</strain>
    </source>
</reference>
<proteinExistence type="predicted"/>
<dbReference type="AlphaFoldDB" id="A0A4S4LLV8"/>
<dbReference type="EMBL" id="SGPL01000462">
    <property type="protein sequence ID" value="THH12448.1"/>
    <property type="molecule type" value="Genomic_DNA"/>
</dbReference>
<name>A0A4S4LLV8_9AGAM</name>